<dbReference type="GO" id="GO:0033819">
    <property type="term" value="F:lipoyl(octanoyl) transferase activity"/>
    <property type="evidence" value="ECO:0007669"/>
    <property type="project" value="UniProtKB-EC"/>
</dbReference>
<dbReference type="InterPro" id="IPR001279">
    <property type="entry name" value="Metallo-B-lactamas"/>
</dbReference>
<accession>A0A0C1END0</accession>
<dbReference type="SMART" id="SM00849">
    <property type="entry name" value="Lactamase_B"/>
    <property type="match status" value="1"/>
</dbReference>
<comment type="caution">
    <text evidence="2">The sequence shown here is derived from an EMBL/GenBank/DDBJ whole genome shotgun (WGS) entry which is preliminary data.</text>
</comment>
<evidence type="ECO:0000313" key="2">
    <source>
        <dbReference type="EMBL" id="KIA77844.1"/>
    </source>
</evidence>
<dbReference type="AlphaFoldDB" id="A0A0C1END0"/>
<dbReference type="Proteomes" id="UP000031307">
    <property type="component" value="Unassembled WGS sequence"/>
</dbReference>
<evidence type="ECO:0000259" key="1">
    <source>
        <dbReference type="SMART" id="SM00849"/>
    </source>
</evidence>
<dbReference type="Gene3D" id="3.60.15.10">
    <property type="entry name" value="Ribonuclease Z/Hydroxyacylglutathione hydrolase-like"/>
    <property type="match status" value="1"/>
</dbReference>
<protein>
    <submittedName>
        <fullName evidence="2">Octanoyltransferase</fullName>
        <ecNumber evidence="2">2.3.1.181</ecNumber>
    </submittedName>
</protein>
<proteinExistence type="predicted"/>
<dbReference type="SUPFAM" id="SSF56281">
    <property type="entry name" value="Metallo-hydrolase/oxidoreductase"/>
    <property type="match status" value="1"/>
</dbReference>
<name>A0A0C1END0_9BACT</name>
<dbReference type="InterPro" id="IPR036866">
    <property type="entry name" value="RibonucZ/Hydroxyglut_hydro"/>
</dbReference>
<keyword evidence="2" id="KW-0012">Acyltransferase</keyword>
<dbReference type="CDD" id="cd16279">
    <property type="entry name" value="metallo-hydrolase-like_MBL-fold"/>
    <property type="match status" value="1"/>
</dbReference>
<sequence>MAMKTTGQFTFLGTGGSMGVPVIGCHCAVCSSPSPFNKRMRPSGLIQLGTEKILIDAGPDHRNQALINRIDRLDGVIFTHAHHDHSAGIDDLRVYYMHTHKALECLMSKATYDELKYRYAYIFQPQEHYKLTTKMHIHLLENERGEVNFLSAKLRYFTYEQGGMAVNGFKCGNLAFVSDIRHYPESIFEDLSGTEILIISALRFTPSPLHLTVDEALAFAEKTQAKQVWFTHIAHELDHEKTNAYLPEHVRLAYDGLAFDFLPEFA</sequence>
<evidence type="ECO:0000313" key="3">
    <source>
        <dbReference type="Proteomes" id="UP000031307"/>
    </source>
</evidence>
<keyword evidence="2" id="KW-0808">Transferase</keyword>
<gene>
    <name evidence="2" type="primary">lipB</name>
    <name evidence="2" type="ORF">DB43_FN00130</name>
</gene>
<feature type="domain" description="Metallo-beta-lactamase" evidence="1">
    <location>
        <begin position="40"/>
        <end position="232"/>
    </location>
</feature>
<dbReference type="PANTHER" id="PTHR42663">
    <property type="entry name" value="HYDROLASE C777.06C-RELATED-RELATED"/>
    <property type="match status" value="1"/>
</dbReference>
<dbReference type="EC" id="2.3.1.181" evidence="2"/>
<dbReference type="PANTHER" id="PTHR42663:SF6">
    <property type="entry name" value="HYDROLASE C777.06C-RELATED"/>
    <property type="match status" value="1"/>
</dbReference>
<organism evidence="2 3">
    <name type="scientific">Parachlamydia acanthamoebae</name>
    <dbReference type="NCBI Taxonomy" id="83552"/>
    <lineage>
        <taxon>Bacteria</taxon>
        <taxon>Pseudomonadati</taxon>
        <taxon>Chlamydiota</taxon>
        <taxon>Chlamydiia</taxon>
        <taxon>Parachlamydiales</taxon>
        <taxon>Parachlamydiaceae</taxon>
        <taxon>Parachlamydia</taxon>
    </lineage>
</organism>
<dbReference type="PATRIC" id="fig|83552.4.peg.989"/>
<dbReference type="EMBL" id="JSAM01000058">
    <property type="protein sequence ID" value="KIA77844.1"/>
    <property type="molecule type" value="Genomic_DNA"/>
</dbReference>
<dbReference type="Pfam" id="PF12706">
    <property type="entry name" value="Lactamase_B_2"/>
    <property type="match status" value="1"/>
</dbReference>
<reference evidence="2 3" key="1">
    <citation type="journal article" date="2014" name="Mol. Biol. Evol.">
        <title>Massive expansion of Ubiquitination-related gene families within the Chlamydiae.</title>
        <authorList>
            <person name="Domman D."/>
            <person name="Collingro A."/>
            <person name="Lagkouvardos I."/>
            <person name="Gehre L."/>
            <person name="Weinmaier T."/>
            <person name="Rattei T."/>
            <person name="Subtil A."/>
            <person name="Horn M."/>
        </authorList>
    </citation>
    <scope>NUCLEOTIDE SEQUENCE [LARGE SCALE GENOMIC DNA]</scope>
    <source>
        <strain evidence="2 3">OEW1</strain>
    </source>
</reference>